<name>A0ABN8KCW7_9HYPH</name>
<organism evidence="1 2">
    <name type="scientific">Mesorhizobium escarrei</name>
    <dbReference type="NCBI Taxonomy" id="666018"/>
    <lineage>
        <taxon>Bacteria</taxon>
        <taxon>Pseudomonadati</taxon>
        <taxon>Pseudomonadota</taxon>
        <taxon>Alphaproteobacteria</taxon>
        <taxon>Hyphomicrobiales</taxon>
        <taxon>Phyllobacteriaceae</taxon>
        <taxon>Mesorhizobium</taxon>
    </lineage>
</organism>
<gene>
    <name evidence="1" type="ORF">MES5069_520159</name>
</gene>
<proteinExistence type="predicted"/>
<dbReference type="EMBL" id="CAKXZT010000149">
    <property type="protein sequence ID" value="CAH2406509.1"/>
    <property type="molecule type" value="Genomic_DNA"/>
</dbReference>
<evidence type="ECO:0000313" key="1">
    <source>
        <dbReference type="EMBL" id="CAH2406509.1"/>
    </source>
</evidence>
<keyword evidence="2" id="KW-1185">Reference proteome</keyword>
<reference evidence="1 2" key="1">
    <citation type="submission" date="2022-03" db="EMBL/GenBank/DDBJ databases">
        <authorList>
            <person name="Brunel B."/>
        </authorList>
    </citation>
    <scope>NUCLEOTIDE SEQUENCE [LARGE SCALE GENOMIC DNA]</scope>
    <source>
        <strain evidence="1">STM5069sample</strain>
    </source>
</reference>
<protein>
    <submittedName>
        <fullName evidence="1">Uncharacterized protein</fullName>
    </submittedName>
</protein>
<sequence>MRLTGAGEAADLGSDRFASQSFAAKGLSLLDDGLPRWSVETTRSRGPIFEPSHLRL</sequence>
<dbReference type="Proteomes" id="UP001153050">
    <property type="component" value="Unassembled WGS sequence"/>
</dbReference>
<accession>A0ABN8KCW7</accession>
<evidence type="ECO:0000313" key="2">
    <source>
        <dbReference type="Proteomes" id="UP001153050"/>
    </source>
</evidence>
<comment type="caution">
    <text evidence="1">The sequence shown here is derived from an EMBL/GenBank/DDBJ whole genome shotgun (WGS) entry which is preliminary data.</text>
</comment>